<proteinExistence type="predicted"/>
<accession>A0A2Y9C1A0</accession>
<evidence type="ECO:0000313" key="1">
    <source>
        <dbReference type="EMBL" id="SSA33983.1"/>
    </source>
</evidence>
<dbReference type="AlphaFoldDB" id="A0A2Y9C1A0"/>
<evidence type="ECO:0000313" key="2">
    <source>
        <dbReference type="Proteomes" id="UP000250028"/>
    </source>
</evidence>
<dbReference type="Pfam" id="PF18963">
    <property type="entry name" value="DUF5703"/>
    <property type="match status" value="1"/>
</dbReference>
<gene>
    <name evidence="1" type="ORF">SAMN04489750_1280</name>
</gene>
<dbReference type="InterPro" id="IPR043758">
    <property type="entry name" value="DUF5703"/>
</dbReference>
<dbReference type="RefSeq" id="WP_109688646.1">
    <property type="nucleotide sequence ID" value="NZ_QGDN01000001.1"/>
</dbReference>
<name>A0A2Y9C1A0_9MICO</name>
<keyword evidence="2" id="KW-1185">Reference proteome</keyword>
<protein>
    <recommendedName>
        <fullName evidence="3">DUF4177 domain-containing protein</fullName>
    </recommendedName>
</protein>
<reference evidence="2" key="1">
    <citation type="submission" date="2016-10" db="EMBL/GenBank/DDBJ databases">
        <authorList>
            <person name="Varghese N."/>
            <person name="Submissions S."/>
        </authorList>
    </citation>
    <scope>NUCLEOTIDE SEQUENCE [LARGE SCALE GENOMIC DNA]</scope>
    <source>
        <strain evidence="2">DSM 22951</strain>
    </source>
</reference>
<sequence length="61" mass="7590">MVEYEFRELQFTRDATPGQIRQMLADFAEYEHWELARTRLYTGGRRRIWLRRKIIRVMRTA</sequence>
<evidence type="ECO:0008006" key="3">
    <source>
        <dbReference type="Google" id="ProtNLM"/>
    </source>
</evidence>
<dbReference type="EMBL" id="UESZ01000001">
    <property type="protein sequence ID" value="SSA33983.1"/>
    <property type="molecule type" value="Genomic_DNA"/>
</dbReference>
<organism evidence="1 2">
    <name type="scientific">Branchiibius hedensis</name>
    <dbReference type="NCBI Taxonomy" id="672460"/>
    <lineage>
        <taxon>Bacteria</taxon>
        <taxon>Bacillati</taxon>
        <taxon>Actinomycetota</taxon>
        <taxon>Actinomycetes</taxon>
        <taxon>Micrococcales</taxon>
        <taxon>Dermacoccaceae</taxon>
        <taxon>Branchiibius</taxon>
    </lineage>
</organism>
<dbReference type="OrthoDB" id="3481802at2"/>
<dbReference type="Proteomes" id="UP000250028">
    <property type="component" value="Unassembled WGS sequence"/>
</dbReference>